<evidence type="ECO:0000313" key="6">
    <source>
        <dbReference type="EMBL" id="PXX81015.1"/>
    </source>
</evidence>
<comment type="caution">
    <text evidence="6">The sequence shown here is derived from an EMBL/GenBank/DDBJ whole genome shotgun (WGS) entry which is preliminary data.</text>
</comment>
<evidence type="ECO:0000259" key="5">
    <source>
        <dbReference type="PROSITE" id="PS51464"/>
    </source>
</evidence>
<keyword evidence="3" id="KW-0804">Transcription</keyword>
<dbReference type="Proteomes" id="UP000247612">
    <property type="component" value="Unassembled WGS sequence"/>
</dbReference>
<dbReference type="AlphaFoldDB" id="A0A318KZ58"/>
<dbReference type="InterPro" id="IPR001347">
    <property type="entry name" value="SIS_dom"/>
</dbReference>
<reference evidence="6 7" key="1">
    <citation type="submission" date="2018-05" db="EMBL/GenBank/DDBJ databases">
        <title>Genomic Encyclopedia of Type Strains, Phase IV (KMG-IV): sequencing the most valuable type-strain genomes for metagenomic binning, comparative biology and taxonomic classification.</title>
        <authorList>
            <person name="Goeker M."/>
        </authorList>
    </citation>
    <scope>NUCLEOTIDE SEQUENCE [LARGE SCALE GENOMIC DNA]</scope>
    <source>
        <strain evidence="6 7">JC118</strain>
    </source>
</reference>
<dbReference type="InterPro" id="IPR036388">
    <property type="entry name" value="WH-like_DNA-bd_sf"/>
</dbReference>
<dbReference type="PROSITE" id="PS51071">
    <property type="entry name" value="HTH_RPIR"/>
    <property type="match status" value="1"/>
</dbReference>
<feature type="domain" description="HTH rpiR-type" evidence="4">
    <location>
        <begin position="4"/>
        <end position="80"/>
    </location>
</feature>
<dbReference type="InterPro" id="IPR047640">
    <property type="entry name" value="RpiR-like"/>
</dbReference>
<dbReference type="CDD" id="cd05013">
    <property type="entry name" value="SIS_RpiR"/>
    <property type="match status" value="1"/>
</dbReference>
<protein>
    <submittedName>
        <fullName evidence="6">RpiR family transcriptional regulator</fullName>
    </submittedName>
</protein>
<dbReference type="GO" id="GO:0003677">
    <property type="term" value="F:DNA binding"/>
    <property type="evidence" value="ECO:0007669"/>
    <property type="project" value="UniProtKB-KW"/>
</dbReference>
<dbReference type="SUPFAM" id="SSF53697">
    <property type="entry name" value="SIS domain"/>
    <property type="match status" value="1"/>
</dbReference>
<keyword evidence="1" id="KW-0805">Transcription regulation</keyword>
<dbReference type="InterPro" id="IPR009057">
    <property type="entry name" value="Homeodomain-like_sf"/>
</dbReference>
<evidence type="ECO:0000256" key="3">
    <source>
        <dbReference type="ARBA" id="ARBA00023163"/>
    </source>
</evidence>
<dbReference type="OrthoDB" id="63027at2"/>
<keyword evidence="2" id="KW-0238">DNA-binding</keyword>
<feature type="domain" description="SIS" evidence="5">
    <location>
        <begin position="124"/>
        <end position="264"/>
    </location>
</feature>
<dbReference type="STRING" id="1034346.GCA_000313565_02430"/>
<name>A0A318KZ58_9FIRM</name>
<dbReference type="SUPFAM" id="SSF46689">
    <property type="entry name" value="Homeodomain-like"/>
    <property type="match status" value="1"/>
</dbReference>
<sequence>MTQESTRLKIKSIYRDLSVKEKSIADYILKNPKLVSRSTINELSNVLGIADSTFFQFTRKLGYSGFKDFKIALLTEEFDAEISIHENISKSDDEITIAKKVFDSTIQSLEDTKKLIEADSFKKAADILLSSKETCFFGLGGSNVIAQDTYHKFLRSPIKCTWTSDYHMQLMQASMLTDEDCAFVISHTGITKEAIELAKCVKENGAKLIVVTSYPLSELAKMADVVFISTAEETSYRSEALSSRIAQLAIIDAIFVIVMFHDEKSSNESLKKIRHAIAITKDSI</sequence>
<dbReference type="InterPro" id="IPR000281">
    <property type="entry name" value="HTH_RpiR"/>
</dbReference>
<accession>A0A318KZ58</accession>
<dbReference type="InterPro" id="IPR035472">
    <property type="entry name" value="RpiR-like_SIS"/>
</dbReference>
<dbReference type="GO" id="GO:0003700">
    <property type="term" value="F:DNA-binding transcription factor activity"/>
    <property type="evidence" value="ECO:0007669"/>
    <property type="project" value="InterPro"/>
</dbReference>
<dbReference type="EMBL" id="QJKH01000002">
    <property type="protein sequence ID" value="PXX81015.1"/>
    <property type="molecule type" value="Genomic_DNA"/>
</dbReference>
<keyword evidence="7" id="KW-1185">Reference proteome</keyword>
<dbReference type="InterPro" id="IPR046348">
    <property type="entry name" value="SIS_dom_sf"/>
</dbReference>
<evidence type="ECO:0000256" key="1">
    <source>
        <dbReference type="ARBA" id="ARBA00023015"/>
    </source>
</evidence>
<evidence type="ECO:0000313" key="7">
    <source>
        <dbReference type="Proteomes" id="UP000247612"/>
    </source>
</evidence>
<dbReference type="Pfam" id="PF01380">
    <property type="entry name" value="SIS"/>
    <property type="match status" value="1"/>
</dbReference>
<dbReference type="RefSeq" id="WP_022938715.1">
    <property type="nucleotide sequence ID" value="NZ_CABKRQ010000006.1"/>
</dbReference>
<dbReference type="PROSITE" id="PS51464">
    <property type="entry name" value="SIS"/>
    <property type="match status" value="1"/>
</dbReference>
<evidence type="ECO:0000259" key="4">
    <source>
        <dbReference type="PROSITE" id="PS51071"/>
    </source>
</evidence>
<dbReference type="Gene3D" id="1.10.10.10">
    <property type="entry name" value="Winged helix-like DNA-binding domain superfamily/Winged helix DNA-binding domain"/>
    <property type="match status" value="1"/>
</dbReference>
<dbReference type="GO" id="GO:0097367">
    <property type="term" value="F:carbohydrate derivative binding"/>
    <property type="evidence" value="ECO:0007669"/>
    <property type="project" value="InterPro"/>
</dbReference>
<proteinExistence type="predicted"/>
<dbReference type="PANTHER" id="PTHR30514">
    <property type="entry name" value="GLUCOKINASE"/>
    <property type="match status" value="1"/>
</dbReference>
<gene>
    <name evidence="6" type="ORF">DES51_102133</name>
</gene>
<evidence type="ECO:0000256" key="2">
    <source>
        <dbReference type="ARBA" id="ARBA00023125"/>
    </source>
</evidence>
<dbReference type="PANTHER" id="PTHR30514:SF1">
    <property type="entry name" value="HTH-TYPE TRANSCRIPTIONAL REGULATOR HEXR-RELATED"/>
    <property type="match status" value="1"/>
</dbReference>
<dbReference type="GO" id="GO:1901135">
    <property type="term" value="P:carbohydrate derivative metabolic process"/>
    <property type="evidence" value="ECO:0007669"/>
    <property type="project" value="InterPro"/>
</dbReference>
<organism evidence="6 7">
    <name type="scientific">Dielma fastidiosa</name>
    <dbReference type="NCBI Taxonomy" id="1034346"/>
    <lineage>
        <taxon>Bacteria</taxon>
        <taxon>Bacillati</taxon>
        <taxon>Bacillota</taxon>
        <taxon>Erysipelotrichia</taxon>
        <taxon>Erysipelotrichales</taxon>
        <taxon>Erysipelotrichaceae</taxon>
        <taxon>Dielma</taxon>
    </lineage>
</organism>
<dbReference type="Pfam" id="PF01418">
    <property type="entry name" value="HTH_6"/>
    <property type="match status" value="1"/>
</dbReference>
<dbReference type="Gene3D" id="3.40.50.10490">
    <property type="entry name" value="Glucose-6-phosphate isomerase like protein, domain 1"/>
    <property type="match status" value="1"/>
</dbReference>